<organism evidence="11 12">
    <name type="scientific">Kutzneria viridogrisea</name>
    <dbReference type="NCBI Taxonomy" id="47990"/>
    <lineage>
        <taxon>Bacteria</taxon>
        <taxon>Bacillati</taxon>
        <taxon>Actinomycetota</taxon>
        <taxon>Actinomycetes</taxon>
        <taxon>Pseudonocardiales</taxon>
        <taxon>Pseudonocardiaceae</taxon>
        <taxon>Kutzneria</taxon>
    </lineage>
</organism>
<dbReference type="EMBL" id="JACJID010000004">
    <property type="protein sequence ID" value="MBA8928305.1"/>
    <property type="molecule type" value="Genomic_DNA"/>
</dbReference>
<dbReference type="Pfam" id="PF02446">
    <property type="entry name" value="Glyco_hydro_77"/>
    <property type="match status" value="1"/>
</dbReference>
<accession>A0ABR6BNK5</accession>
<evidence type="ECO:0000256" key="10">
    <source>
        <dbReference type="RuleBase" id="RU361207"/>
    </source>
</evidence>
<name>A0ABR6BNK5_9PSEU</name>
<evidence type="ECO:0000256" key="4">
    <source>
        <dbReference type="ARBA" id="ARBA00020295"/>
    </source>
</evidence>
<keyword evidence="5 10" id="KW-0328">Glycosyltransferase</keyword>
<dbReference type="InterPro" id="IPR017853">
    <property type="entry name" value="GH"/>
</dbReference>
<dbReference type="EC" id="2.4.1.25" evidence="3 10"/>
<comment type="catalytic activity">
    <reaction evidence="1 10">
        <text>Transfers a segment of a (1-&gt;4)-alpha-D-glucan to a new position in an acceptor, which may be glucose or a (1-&gt;4)-alpha-D-glucan.</text>
        <dbReference type="EC" id="2.4.1.25"/>
    </reaction>
</comment>
<evidence type="ECO:0000256" key="5">
    <source>
        <dbReference type="ARBA" id="ARBA00022676"/>
    </source>
</evidence>
<keyword evidence="12" id="KW-1185">Reference proteome</keyword>
<reference evidence="11 12" key="1">
    <citation type="submission" date="2020-08" db="EMBL/GenBank/DDBJ databases">
        <title>Genomic Encyclopedia of Archaeal and Bacterial Type Strains, Phase II (KMG-II): from individual species to whole genera.</title>
        <authorList>
            <person name="Goeker M."/>
        </authorList>
    </citation>
    <scope>NUCLEOTIDE SEQUENCE [LARGE SCALE GENOMIC DNA]</scope>
    <source>
        <strain evidence="11 12">DSM 43850</strain>
    </source>
</reference>
<proteinExistence type="inferred from homology"/>
<gene>
    <name evidence="11" type="ORF">BC739_005522</name>
</gene>
<dbReference type="SUPFAM" id="SSF51445">
    <property type="entry name" value="(Trans)glycosidases"/>
    <property type="match status" value="1"/>
</dbReference>
<sequence length="642" mass="70216">MDDLLVELAAAHGVATWYEGSQRRRVEVDAEVVVAVLAQLGVTADTPEQVRAELARVRAEAAGEALPPTVVLRAGDTRALPGDGQVRTEDGQLLTVGSELPADLPLGWHTLHVGEQTATLVVAPAKLPEPPRAWGWMVQLYALHSARSWGVGDLADLRELVGWAGGTGAGVVLLNPLHAVAPVHPIQPSPYSPSSRRFTNPIYLRVDEVPEYALADESTRARVDALAVSPDWARIDYDAVWRAKIGALELLWPYAEKSTEDSDFAVYSALAERHGADWRDWPEPLRHPENPAVAAARTELADRIAFHGWLQRLCDRQLAQAQQAARDSGMAVGIVHDLPVGVDPGGADAWALQDVLATGVTVGAPPDAFNQQGQNWSLPPWHPRELARAGYRPYRDLVRAVFRHSDGMRIDHIAGLWRLWWIPPGGDARRGTYVHYDAEAMLGILALEAHRAGAVVVGEDLGTVEPVVTRSLHERNMLSSAVLWFERDVDVPGEPLLEPQRWPELATASVSTHDLPTAAGFLRGEHVRVRAELGVLAGDVESEQDNAAREREELLALMRRAGVLAEDASEQDTIVAMHALLARTPCRFVLASPYDVIGEPRQPNLPGTVSEYPNWKIPFSVHLAEFTADPRVRRAIEALRAP</sequence>
<evidence type="ECO:0000313" key="11">
    <source>
        <dbReference type="EMBL" id="MBA8928305.1"/>
    </source>
</evidence>
<dbReference type="RefSeq" id="WP_182838830.1">
    <property type="nucleotide sequence ID" value="NZ_BAAABQ010000073.1"/>
</dbReference>
<evidence type="ECO:0000256" key="3">
    <source>
        <dbReference type="ARBA" id="ARBA00012560"/>
    </source>
</evidence>
<keyword evidence="7 10" id="KW-0119">Carbohydrate metabolism</keyword>
<dbReference type="Proteomes" id="UP000517916">
    <property type="component" value="Unassembled WGS sequence"/>
</dbReference>
<comment type="similarity">
    <text evidence="2 10">Belongs to the disproportionating enzyme family.</text>
</comment>
<evidence type="ECO:0000256" key="7">
    <source>
        <dbReference type="ARBA" id="ARBA00023277"/>
    </source>
</evidence>
<dbReference type="NCBIfam" id="TIGR00217">
    <property type="entry name" value="malQ"/>
    <property type="match status" value="1"/>
</dbReference>
<evidence type="ECO:0000313" key="12">
    <source>
        <dbReference type="Proteomes" id="UP000517916"/>
    </source>
</evidence>
<dbReference type="Gene3D" id="3.20.20.80">
    <property type="entry name" value="Glycosidases"/>
    <property type="match status" value="1"/>
</dbReference>
<comment type="caution">
    <text evidence="11">The sequence shown here is derived from an EMBL/GenBank/DDBJ whole genome shotgun (WGS) entry which is preliminary data.</text>
</comment>
<evidence type="ECO:0000256" key="6">
    <source>
        <dbReference type="ARBA" id="ARBA00022679"/>
    </source>
</evidence>
<evidence type="ECO:0000256" key="1">
    <source>
        <dbReference type="ARBA" id="ARBA00000439"/>
    </source>
</evidence>
<dbReference type="InterPro" id="IPR003385">
    <property type="entry name" value="Glyco_hydro_77"/>
</dbReference>
<keyword evidence="6 10" id="KW-0808">Transferase</keyword>
<evidence type="ECO:0000256" key="2">
    <source>
        <dbReference type="ARBA" id="ARBA00005684"/>
    </source>
</evidence>
<dbReference type="PANTHER" id="PTHR32438">
    <property type="entry name" value="4-ALPHA-GLUCANOTRANSFERASE DPE1, CHLOROPLASTIC/AMYLOPLASTIC"/>
    <property type="match status" value="1"/>
</dbReference>
<evidence type="ECO:0000256" key="9">
    <source>
        <dbReference type="ARBA" id="ARBA00031501"/>
    </source>
</evidence>
<dbReference type="GO" id="GO:0004134">
    <property type="term" value="F:4-alpha-glucanotransferase activity"/>
    <property type="evidence" value="ECO:0007669"/>
    <property type="project" value="UniProtKB-EC"/>
</dbReference>
<evidence type="ECO:0000256" key="8">
    <source>
        <dbReference type="ARBA" id="ARBA00031423"/>
    </source>
</evidence>
<protein>
    <recommendedName>
        <fullName evidence="4 10">4-alpha-glucanotransferase</fullName>
        <ecNumber evidence="3 10">2.4.1.25</ecNumber>
    </recommendedName>
    <alternativeName>
        <fullName evidence="8 10">Amylomaltase</fullName>
    </alternativeName>
    <alternativeName>
        <fullName evidence="9 10">Disproportionating enzyme</fullName>
    </alternativeName>
</protein>
<dbReference type="PANTHER" id="PTHR32438:SF5">
    <property type="entry name" value="4-ALPHA-GLUCANOTRANSFERASE DPE1, CHLOROPLASTIC_AMYLOPLASTIC"/>
    <property type="match status" value="1"/>
</dbReference>